<evidence type="ECO:0000313" key="9">
    <source>
        <dbReference type="Proteomes" id="UP000094444"/>
    </source>
</evidence>
<comment type="similarity">
    <text evidence="2">Belongs to the GMC oxidoreductase family.</text>
</comment>
<dbReference type="Pfam" id="PF00732">
    <property type="entry name" value="GMC_oxred_N"/>
    <property type="match status" value="1"/>
</dbReference>
<organism evidence="8 9">
    <name type="scientific">Diaporthe helianthi</name>
    <dbReference type="NCBI Taxonomy" id="158607"/>
    <lineage>
        <taxon>Eukaryota</taxon>
        <taxon>Fungi</taxon>
        <taxon>Dikarya</taxon>
        <taxon>Ascomycota</taxon>
        <taxon>Pezizomycotina</taxon>
        <taxon>Sordariomycetes</taxon>
        <taxon>Sordariomycetidae</taxon>
        <taxon>Diaporthales</taxon>
        <taxon>Diaporthaceae</taxon>
        <taxon>Diaporthe</taxon>
    </lineage>
</organism>
<dbReference type="PANTHER" id="PTHR11552:SF78">
    <property type="entry name" value="GLUCOSE-METHANOL-CHOLINE OXIDOREDUCTASE N-TERMINAL DOMAIN-CONTAINING PROTEIN"/>
    <property type="match status" value="1"/>
</dbReference>
<protein>
    <recommendedName>
        <fullName evidence="7">Glucose-methanol-choline oxidoreductase N-terminal domain-containing protein</fullName>
    </recommendedName>
</protein>
<dbReference type="Pfam" id="PF05199">
    <property type="entry name" value="GMC_oxred_C"/>
    <property type="match status" value="1"/>
</dbReference>
<dbReference type="AlphaFoldDB" id="A0A2P5HG94"/>
<name>A0A2P5HG94_DIAHE</name>
<reference evidence="8" key="1">
    <citation type="submission" date="2017-09" db="EMBL/GenBank/DDBJ databases">
        <title>Polyketide synthases of a Diaporthe helianthi virulent isolate.</title>
        <authorList>
            <person name="Baroncelli R."/>
        </authorList>
    </citation>
    <scope>NUCLEOTIDE SEQUENCE [LARGE SCALE GENOMIC DNA]</scope>
    <source>
        <strain evidence="8">7/96</strain>
    </source>
</reference>
<comment type="cofactor">
    <cofactor evidence="1 6">
        <name>FAD</name>
        <dbReference type="ChEBI" id="CHEBI:57692"/>
    </cofactor>
</comment>
<accession>A0A2P5HG94</accession>
<keyword evidence="4 6" id="KW-0274">FAD</keyword>
<dbReference type="InterPro" id="IPR000172">
    <property type="entry name" value="GMC_OxRdtase_N"/>
</dbReference>
<dbReference type="GO" id="GO:0016614">
    <property type="term" value="F:oxidoreductase activity, acting on CH-OH group of donors"/>
    <property type="evidence" value="ECO:0007669"/>
    <property type="project" value="InterPro"/>
</dbReference>
<proteinExistence type="inferred from homology"/>
<evidence type="ECO:0000256" key="5">
    <source>
        <dbReference type="ARBA" id="ARBA00023002"/>
    </source>
</evidence>
<dbReference type="OrthoDB" id="269227at2759"/>
<keyword evidence="3" id="KW-0285">Flavoprotein</keyword>
<dbReference type="EMBL" id="MAVT02002463">
    <property type="protein sequence ID" value="POS69270.1"/>
    <property type="molecule type" value="Genomic_DNA"/>
</dbReference>
<gene>
    <name evidence="8" type="ORF">DHEL01_v212335</name>
</gene>
<dbReference type="STRING" id="158607.A0A2P5HG94"/>
<dbReference type="PIRSF" id="PIRSF000137">
    <property type="entry name" value="Alcohol_oxidase"/>
    <property type="match status" value="1"/>
</dbReference>
<keyword evidence="9" id="KW-1185">Reference proteome</keyword>
<dbReference type="Gene3D" id="3.30.560.10">
    <property type="entry name" value="Glucose Oxidase, domain 3"/>
    <property type="match status" value="2"/>
</dbReference>
<dbReference type="InParanoid" id="A0A2P5HG94"/>
<dbReference type="SUPFAM" id="SSF54373">
    <property type="entry name" value="FAD-linked reductases, C-terminal domain"/>
    <property type="match status" value="1"/>
</dbReference>
<dbReference type="PROSITE" id="PS00624">
    <property type="entry name" value="GMC_OXRED_2"/>
    <property type="match status" value="1"/>
</dbReference>
<dbReference type="PROSITE" id="PS51257">
    <property type="entry name" value="PROKAR_LIPOPROTEIN"/>
    <property type="match status" value="1"/>
</dbReference>
<evidence type="ECO:0000256" key="4">
    <source>
        <dbReference type="ARBA" id="ARBA00022827"/>
    </source>
</evidence>
<evidence type="ECO:0000256" key="3">
    <source>
        <dbReference type="ARBA" id="ARBA00022630"/>
    </source>
</evidence>
<dbReference type="Proteomes" id="UP000094444">
    <property type="component" value="Unassembled WGS sequence"/>
</dbReference>
<dbReference type="PANTHER" id="PTHR11552">
    <property type="entry name" value="GLUCOSE-METHANOL-CHOLINE GMC OXIDOREDUCTASE"/>
    <property type="match status" value="1"/>
</dbReference>
<dbReference type="Gene3D" id="4.10.450.10">
    <property type="entry name" value="Glucose Oxidase, domain 2"/>
    <property type="match status" value="1"/>
</dbReference>
<sequence length="579" mass="63406">MGIVKKLPDNLDEVDVIIAGGGTAGCVVAARLADADPKLSILLIEAGQDNDMPTISFPAMFLTHLLPTSTTNTFYVTKPSPEVADRVLVLPSGSVLGGGSSVNMMAYSRGQRCDWDSWGMPGWSADEMMPFLKKRVDKEFLAAAEKAGWPEVPDIQDLESINSVGKNKRYISTEGKRQDAATCYLRPRLMNSDKYPNLHVLVESQVVRVLIDSETKRATGVELRTNPRYNPDAAGEPLRVVKARQLVVASSGACGTPSLLERSGLGDPKVLERAGIPAIVELPGVGNGYEDHHLLAYPYLNNMEVTDTLDGLVFGRLGSLEDLMKQDHEMLGWNGQQIQDKVRPTDEEVAELGPEFQKAWDKEFRDYPEKPLVVFSVVAGFPGDLSLATGDPCIAVTAFTVYPFSRGHIHVTGPKIDDPVDFETGFFTDEHQLDVKKHIWMYKKQREIIRRMPMYRGEMAKCHPPFDANSAAACVALDAPLTADAPPIKYTAEDDQVLEKWIRENVSTTCHSLGTCKMLPREQQGVVDAQLGVHGVTGLKIADLSVVPKNVSANTNHEALAVGERAADIFLRELGLATN</sequence>
<dbReference type="InterPro" id="IPR007867">
    <property type="entry name" value="GMC_OxRtase_C"/>
</dbReference>
<dbReference type="SUPFAM" id="SSF51905">
    <property type="entry name" value="FAD/NAD(P)-binding domain"/>
    <property type="match status" value="1"/>
</dbReference>
<evidence type="ECO:0000259" key="7">
    <source>
        <dbReference type="PROSITE" id="PS00624"/>
    </source>
</evidence>
<evidence type="ECO:0000256" key="1">
    <source>
        <dbReference type="ARBA" id="ARBA00001974"/>
    </source>
</evidence>
<dbReference type="InterPro" id="IPR027424">
    <property type="entry name" value="Glucose_Oxidase_domain_2"/>
</dbReference>
<dbReference type="InterPro" id="IPR012132">
    <property type="entry name" value="GMC_OxRdtase"/>
</dbReference>
<feature type="binding site" evidence="6">
    <location>
        <position position="95"/>
    </location>
    <ligand>
        <name>FAD</name>
        <dbReference type="ChEBI" id="CHEBI:57692"/>
    </ligand>
</feature>
<dbReference type="InterPro" id="IPR036188">
    <property type="entry name" value="FAD/NAD-bd_sf"/>
</dbReference>
<evidence type="ECO:0000256" key="6">
    <source>
        <dbReference type="PIRSR" id="PIRSR000137-2"/>
    </source>
</evidence>
<evidence type="ECO:0000256" key="2">
    <source>
        <dbReference type="ARBA" id="ARBA00010790"/>
    </source>
</evidence>
<feature type="domain" description="Glucose-methanol-choline oxidoreductase N-terminal" evidence="7">
    <location>
        <begin position="252"/>
        <end position="266"/>
    </location>
</feature>
<feature type="binding site" evidence="6">
    <location>
        <position position="206"/>
    </location>
    <ligand>
        <name>FAD</name>
        <dbReference type="ChEBI" id="CHEBI:57692"/>
    </ligand>
</feature>
<comment type="caution">
    <text evidence="8">The sequence shown here is derived from an EMBL/GenBank/DDBJ whole genome shotgun (WGS) entry which is preliminary data.</text>
</comment>
<dbReference type="GO" id="GO:0050660">
    <property type="term" value="F:flavin adenine dinucleotide binding"/>
    <property type="evidence" value="ECO:0007669"/>
    <property type="project" value="InterPro"/>
</dbReference>
<evidence type="ECO:0000313" key="8">
    <source>
        <dbReference type="EMBL" id="POS69270.1"/>
    </source>
</evidence>
<dbReference type="Gene3D" id="3.50.50.60">
    <property type="entry name" value="FAD/NAD(P)-binding domain"/>
    <property type="match status" value="2"/>
</dbReference>
<keyword evidence="5" id="KW-0560">Oxidoreductase</keyword>